<dbReference type="RefSeq" id="WP_126985846.1">
    <property type="nucleotide sequence ID" value="NZ_ML133853.1"/>
</dbReference>
<dbReference type="InterPro" id="IPR006015">
    <property type="entry name" value="Universal_stress_UspA"/>
</dbReference>
<name>A0A3R8RRR9_9MICO</name>
<keyword evidence="5" id="KW-1185">Reference proteome</keyword>
<feature type="region of interest" description="Disordered" evidence="2">
    <location>
        <begin position="1"/>
        <end position="45"/>
    </location>
</feature>
<dbReference type="PANTHER" id="PTHR46553:SF3">
    <property type="entry name" value="ADENINE NUCLEOTIDE ALPHA HYDROLASES-LIKE SUPERFAMILY PROTEIN"/>
    <property type="match status" value="1"/>
</dbReference>
<protein>
    <submittedName>
        <fullName evidence="4">Universal stress protein</fullName>
    </submittedName>
</protein>
<dbReference type="Pfam" id="PF00582">
    <property type="entry name" value="Usp"/>
    <property type="match status" value="2"/>
</dbReference>
<evidence type="ECO:0000313" key="4">
    <source>
        <dbReference type="EMBL" id="RRR19249.1"/>
    </source>
</evidence>
<dbReference type="InterPro" id="IPR014729">
    <property type="entry name" value="Rossmann-like_a/b/a_fold"/>
</dbReference>
<feature type="domain" description="UspA" evidence="3">
    <location>
        <begin position="202"/>
        <end position="340"/>
    </location>
</feature>
<comment type="caution">
    <text evidence="4">The sequence shown here is derived from an EMBL/GenBank/DDBJ whole genome shotgun (WGS) entry which is preliminary data.</text>
</comment>
<comment type="similarity">
    <text evidence="1">Belongs to the universal stress protein A family.</text>
</comment>
<feature type="compositionally biased region" description="Low complexity" evidence="2">
    <location>
        <begin position="13"/>
        <end position="34"/>
    </location>
</feature>
<accession>A0A3R8RRR9</accession>
<dbReference type="AlphaFoldDB" id="A0A3R8RRR9"/>
<proteinExistence type="inferred from homology"/>
<dbReference type="GeneID" id="78120641"/>
<dbReference type="Gene3D" id="3.40.50.620">
    <property type="entry name" value="HUPs"/>
    <property type="match status" value="2"/>
</dbReference>
<evidence type="ECO:0000256" key="2">
    <source>
        <dbReference type="SAM" id="MobiDB-lite"/>
    </source>
</evidence>
<reference evidence="4 5" key="1">
    <citation type="submission" date="2018-07" db="EMBL/GenBank/DDBJ databases">
        <title>Brachybacteriurn paraconglorneratum KCTC 9916.</title>
        <authorList>
            <person name="Li Y."/>
        </authorList>
    </citation>
    <scope>NUCLEOTIDE SEQUENCE [LARGE SCALE GENOMIC DNA]</scope>
    <source>
        <strain evidence="4 5">KCTC 9916</strain>
    </source>
</reference>
<organism evidence="4 5">
    <name type="scientific">Brachybacterium paraconglomeratum</name>
    <dbReference type="NCBI Taxonomy" id="173362"/>
    <lineage>
        <taxon>Bacteria</taxon>
        <taxon>Bacillati</taxon>
        <taxon>Actinomycetota</taxon>
        <taxon>Actinomycetes</taxon>
        <taxon>Micrococcales</taxon>
        <taxon>Dermabacteraceae</taxon>
        <taxon>Brachybacterium</taxon>
    </lineage>
</organism>
<dbReference type="Proteomes" id="UP000274327">
    <property type="component" value="Unassembled WGS sequence"/>
</dbReference>
<feature type="domain" description="UspA" evidence="3">
    <location>
        <begin position="46"/>
        <end position="181"/>
    </location>
</feature>
<dbReference type="InterPro" id="IPR006016">
    <property type="entry name" value="UspA"/>
</dbReference>
<dbReference type="PRINTS" id="PR01438">
    <property type="entry name" value="UNVRSLSTRESS"/>
</dbReference>
<sequence length="344" mass="35919">MPDDDVTAQPARTSPAETTAPTDDAPASVASDAPGTSPDGDRPLGVLIGYDGSEQAVQALHYAARAALRQDLPLTVVTAYTVPTMAYAEAALTPVVPAEVARLNAAREVLDEAREHLRDYSGAFDLRTEWGDAAGVLVKLSSQAAVAVVGARGRGGFLGRLLGSVSAALPAHAHCPTVVVHRGYELGEGAHRFEPIEEDAPVTVGTDGSARAEAALDVAAQAALSRSTSLRVLMVIPSLEDWGGSYAAWLPDPDVVETHRSRAATGLERGLEQRRREHPELTITSEVLVGDPVRLLIAESADAQLTVVGTRGHGRVTSTLLGSVSRGLLQHAEGPVMVVPSHAT</sequence>
<dbReference type="EMBL" id="QOCI01000003">
    <property type="protein sequence ID" value="RRR19249.1"/>
    <property type="molecule type" value="Genomic_DNA"/>
</dbReference>
<dbReference type="SUPFAM" id="SSF52402">
    <property type="entry name" value="Adenine nucleotide alpha hydrolases-like"/>
    <property type="match status" value="2"/>
</dbReference>
<gene>
    <name evidence="4" type="ORF">DS079_06330</name>
</gene>
<evidence type="ECO:0000313" key="5">
    <source>
        <dbReference type="Proteomes" id="UP000274327"/>
    </source>
</evidence>
<evidence type="ECO:0000259" key="3">
    <source>
        <dbReference type="Pfam" id="PF00582"/>
    </source>
</evidence>
<evidence type="ECO:0000256" key="1">
    <source>
        <dbReference type="ARBA" id="ARBA00008791"/>
    </source>
</evidence>
<dbReference type="PANTHER" id="PTHR46553">
    <property type="entry name" value="ADENINE NUCLEOTIDE ALPHA HYDROLASES-LIKE SUPERFAMILY PROTEIN"/>
    <property type="match status" value="1"/>
</dbReference>